<feature type="region of interest" description="Disordered" evidence="2">
    <location>
        <begin position="147"/>
        <end position="169"/>
    </location>
</feature>
<dbReference type="EMBL" id="MRDB01000016">
    <property type="protein sequence ID" value="RKL41294.1"/>
    <property type="molecule type" value="Genomic_DNA"/>
</dbReference>
<proteinExistence type="predicted"/>
<evidence type="ECO:0000256" key="1">
    <source>
        <dbReference type="SAM" id="Coils"/>
    </source>
</evidence>
<feature type="coiled-coil region" evidence="1">
    <location>
        <begin position="230"/>
        <end position="257"/>
    </location>
</feature>
<protein>
    <submittedName>
        <fullName evidence="3">Uncharacterized protein</fullName>
    </submittedName>
</protein>
<organism evidence="3 4">
    <name type="scientific">Gibberella intermedia</name>
    <name type="common">Bulb rot disease fungus</name>
    <name type="synonym">Fusarium proliferatum</name>
    <dbReference type="NCBI Taxonomy" id="948311"/>
    <lineage>
        <taxon>Eukaryota</taxon>
        <taxon>Fungi</taxon>
        <taxon>Dikarya</taxon>
        <taxon>Ascomycota</taxon>
        <taxon>Pezizomycotina</taxon>
        <taxon>Sordariomycetes</taxon>
        <taxon>Hypocreomycetidae</taxon>
        <taxon>Hypocreales</taxon>
        <taxon>Nectriaceae</taxon>
        <taxon>Fusarium</taxon>
        <taxon>Fusarium fujikuroi species complex</taxon>
    </lineage>
</organism>
<feature type="compositionally biased region" description="Acidic residues" evidence="2">
    <location>
        <begin position="151"/>
        <end position="165"/>
    </location>
</feature>
<sequence length="271" mass="30508">MGGSSLSSCPGYAKQFQNEMLRQKENPECQNPTMQRIISTTSSNFAEVTKDMSVLLAHNLAVFVAGELRGMSSSVAAHITLCSAYKYLQLSRLPPRVNRINYPAWFFLASLSSYWDVEFPADKIIYPSNKSEEEQELLFIASSLADRVEPEGEDQGEPEDEESDTDDHVSISCEYEPEAYCIQVSTETTPISEREKMEKRVANVEAHFLFIRSQQKLQSELIEEGIKAVREMAKSLKAETELSREEAEAEIASYELVHRGVNSDAVEDEVD</sequence>
<evidence type="ECO:0000313" key="3">
    <source>
        <dbReference type="EMBL" id="RKL41294.1"/>
    </source>
</evidence>
<keyword evidence="1" id="KW-0175">Coiled coil</keyword>
<dbReference type="AlphaFoldDB" id="A0A420TIS0"/>
<comment type="caution">
    <text evidence="3">The sequence shown here is derived from an EMBL/GenBank/DDBJ whole genome shotgun (WGS) entry which is preliminary data.</text>
</comment>
<gene>
    <name evidence="3" type="ORF">BFJ72_g5721</name>
</gene>
<evidence type="ECO:0000256" key="2">
    <source>
        <dbReference type="SAM" id="MobiDB-lite"/>
    </source>
</evidence>
<name>A0A420TIS0_GIBIN</name>
<evidence type="ECO:0000313" key="4">
    <source>
        <dbReference type="Proteomes" id="UP000283569"/>
    </source>
</evidence>
<accession>A0A420TIS0</accession>
<dbReference type="Proteomes" id="UP000283569">
    <property type="component" value="Unassembled WGS sequence"/>
</dbReference>
<reference evidence="3 4" key="1">
    <citation type="journal article" date="2018" name="Sci. Rep.">
        <title>Characterisation of pathogen-specific regions and novel effector candidates in Fusarium oxysporum f. sp. cepae.</title>
        <authorList>
            <person name="Armitage A.D."/>
            <person name="Taylor A."/>
            <person name="Sobczyk M.K."/>
            <person name="Baxter L."/>
            <person name="Greenfield B.P."/>
            <person name="Bates H.J."/>
            <person name="Wilson F."/>
            <person name="Jackson A.C."/>
            <person name="Ott S."/>
            <person name="Harrison R.J."/>
            <person name="Clarkson J.P."/>
        </authorList>
    </citation>
    <scope>NUCLEOTIDE SEQUENCE [LARGE SCALE GENOMIC DNA]</scope>
    <source>
        <strain evidence="3 4">Fp_A8</strain>
    </source>
</reference>